<reference evidence="2" key="1">
    <citation type="submission" date="2022-10" db="EMBL/GenBank/DDBJ databases">
        <title>Luteolibacter sp. GHJ8, whole genome shotgun sequencing project.</title>
        <authorList>
            <person name="Zhao G."/>
            <person name="Shen L."/>
        </authorList>
    </citation>
    <scope>NUCLEOTIDE SEQUENCE</scope>
    <source>
        <strain evidence="2">GHJ8</strain>
    </source>
</reference>
<dbReference type="EMBL" id="JAPDDR010000002">
    <property type="protein sequence ID" value="MCW1912879.1"/>
    <property type="molecule type" value="Genomic_DNA"/>
</dbReference>
<evidence type="ECO:0008006" key="4">
    <source>
        <dbReference type="Google" id="ProtNLM"/>
    </source>
</evidence>
<keyword evidence="3" id="KW-1185">Reference proteome</keyword>
<feature type="signal peptide" evidence="1">
    <location>
        <begin position="1"/>
        <end position="23"/>
    </location>
</feature>
<name>A0ABT3FZX1_9BACT</name>
<keyword evidence="1" id="KW-0732">Signal</keyword>
<proteinExistence type="predicted"/>
<sequence length="260" mass="27865">MAAMTLGRLLAFVWLLTAGVLCAQDDGEPPKDEKKAGRQVRFLAVGDLPPFRQEIRDGVAYELEPPAGSIPPRELIVGSGQPGGAEARMLLNQVTEGFKIPAGAGPLVLRYKGDNGQAEPWLQVQRPPDGDMLVILWRADGNKGTWAKPTALVLPDGAEKAPAGRIRILNIAPVTVGLVMGAEKLVLLPGKPLDRAIAQGKDVPFQLGAVDAKGEFRRFYSGSALQNPGERTLVVVYRADGVDPRNDLKANVMREPVNAL</sequence>
<protein>
    <recommendedName>
        <fullName evidence="4">DUF4198 domain-containing protein</fullName>
    </recommendedName>
</protein>
<evidence type="ECO:0000313" key="2">
    <source>
        <dbReference type="EMBL" id="MCW1912879.1"/>
    </source>
</evidence>
<evidence type="ECO:0000256" key="1">
    <source>
        <dbReference type="SAM" id="SignalP"/>
    </source>
</evidence>
<accession>A0ABT3FZX1</accession>
<feature type="chain" id="PRO_5045724891" description="DUF4198 domain-containing protein" evidence="1">
    <location>
        <begin position="24"/>
        <end position="260"/>
    </location>
</feature>
<organism evidence="2 3">
    <name type="scientific">Luteolibacter rhizosphaerae</name>
    <dbReference type="NCBI Taxonomy" id="2989719"/>
    <lineage>
        <taxon>Bacteria</taxon>
        <taxon>Pseudomonadati</taxon>
        <taxon>Verrucomicrobiota</taxon>
        <taxon>Verrucomicrobiia</taxon>
        <taxon>Verrucomicrobiales</taxon>
        <taxon>Verrucomicrobiaceae</taxon>
        <taxon>Luteolibacter</taxon>
    </lineage>
</organism>
<dbReference type="Proteomes" id="UP001165653">
    <property type="component" value="Unassembled WGS sequence"/>
</dbReference>
<evidence type="ECO:0000313" key="3">
    <source>
        <dbReference type="Proteomes" id="UP001165653"/>
    </source>
</evidence>
<gene>
    <name evidence="2" type="ORF">OJ996_04805</name>
</gene>
<comment type="caution">
    <text evidence="2">The sequence shown here is derived from an EMBL/GenBank/DDBJ whole genome shotgun (WGS) entry which is preliminary data.</text>
</comment>